<dbReference type="GO" id="GO:0005886">
    <property type="term" value="C:plasma membrane"/>
    <property type="evidence" value="ECO:0007669"/>
    <property type="project" value="UniProtKB-SubCell"/>
</dbReference>
<dbReference type="Proteomes" id="UP000032544">
    <property type="component" value="Unassembled WGS sequence"/>
</dbReference>
<dbReference type="EMBL" id="JRHC01000008">
    <property type="protein sequence ID" value="KJF41821.1"/>
    <property type="molecule type" value="Genomic_DNA"/>
</dbReference>
<feature type="transmembrane region" description="Helical" evidence="13">
    <location>
        <begin position="7"/>
        <end position="32"/>
    </location>
</feature>
<feature type="transmembrane region" description="Helical" evidence="13">
    <location>
        <begin position="335"/>
        <end position="359"/>
    </location>
</feature>
<reference evidence="14 15" key="1">
    <citation type="submission" date="2014-09" db="EMBL/GenBank/DDBJ databases">
        <title>Draft Genome Sequence of Draconibacterium sp. JN14CK-3.</title>
        <authorList>
            <person name="Dong C."/>
            <person name="Lai Q."/>
            <person name="Shao Z."/>
        </authorList>
    </citation>
    <scope>NUCLEOTIDE SEQUENCE [LARGE SCALE GENOMIC DNA]</scope>
    <source>
        <strain evidence="14 15">JN14CK-3</strain>
    </source>
</reference>
<feature type="transmembrane region" description="Helical" evidence="13">
    <location>
        <begin position="188"/>
        <end position="206"/>
    </location>
</feature>
<evidence type="ECO:0000256" key="8">
    <source>
        <dbReference type="ARBA" id="ARBA00022958"/>
    </source>
</evidence>
<keyword evidence="6" id="KW-0633">Potassium transport</keyword>
<keyword evidence="12" id="KW-0479">Metal-binding</keyword>
<dbReference type="Pfam" id="PF02386">
    <property type="entry name" value="TrkH"/>
    <property type="match status" value="1"/>
</dbReference>
<dbReference type="PANTHER" id="PTHR32024">
    <property type="entry name" value="TRK SYSTEM POTASSIUM UPTAKE PROTEIN TRKG-RELATED"/>
    <property type="match status" value="1"/>
</dbReference>
<keyword evidence="3" id="KW-0813">Transport</keyword>
<feature type="binding site" evidence="12">
    <location>
        <position position="117"/>
    </location>
    <ligand>
        <name>K(+)</name>
        <dbReference type="ChEBI" id="CHEBI:29103"/>
    </ligand>
</feature>
<feature type="binding site" evidence="12">
    <location>
        <position position="321"/>
    </location>
    <ligand>
        <name>K(+)</name>
        <dbReference type="ChEBI" id="CHEBI:29103"/>
    </ligand>
</feature>
<evidence type="ECO:0000256" key="12">
    <source>
        <dbReference type="PIRSR" id="PIRSR006247-1"/>
    </source>
</evidence>
<dbReference type="AlphaFoldDB" id="A0A0D8J5M9"/>
<evidence type="ECO:0000313" key="14">
    <source>
        <dbReference type="EMBL" id="KJF41821.1"/>
    </source>
</evidence>
<dbReference type="RefSeq" id="WP_045033494.1">
    <property type="nucleotide sequence ID" value="NZ_JRHC01000008.1"/>
</dbReference>
<feature type="transmembrane region" description="Helical" evidence="13">
    <location>
        <begin position="44"/>
        <end position="62"/>
    </location>
</feature>
<evidence type="ECO:0000256" key="7">
    <source>
        <dbReference type="ARBA" id="ARBA00022692"/>
    </source>
</evidence>
<dbReference type="InterPro" id="IPR003445">
    <property type="entry name" value="Cat_transpt"/>
</dbReference>
<dbReference type="InterPro" id="IPR004772">
    <property type="entry name" value="TrkH"/>
</dbReference>
<accession>A0A0D8J5M9</accession>
<dbReference type="PANTHER" id="PTHR32024:SF2">
    <property type="entry name" value="TRK SYSTEM POTASSIUM UPTAKE PROTEIN TRKG-RELATED"/>
    <property type="match status" value="1"/>
</dbReference>
<dbReference type="PATRIC" id="fig|1544798.3.peg.4791"/>
<feature type="transmembrane region" description="Helical" evidence="13">
    <location>
        <begin position="141"/>
        <end position="167"/>
    </location>
</feature>
<feature type="transmembrane region" description="Helical" evidence="13">
    <location>
        <begin position="400"/>
        <end position="421"/>
    </location>
</feature>
<dbReference type="STRING" id="1544798.LH29_23060"/>
<evidence type="ECO:0000256" key="11">
    <source>
        <dbReference type="ARBA" id="ARBA00023136"/>
    </source>
</evidence>
<evidence type="ECO:0000256" key="10">
    <source>
        <dbReference type="ARBA" id="ARBA00023065"/>
    </source>
</evidence>
<keyword evidence="11 13" id="KW-0472">Membrane</keyword>
<keyword evidence="4" id="KW-1003">Cell membrane</keyword>
<gene>
    <name evidence="14" type="ORF">LH29_23060</name>
</gene>
<evidence type="ECO:0008006" key="16">
    <source>
        <dbReference type="Google" id="ProtNLM"/>
    </source>
</evidence>
<evidence type="ECO:0000256" key="9">
    <source>
        <dbReference type="ARBA" id="ARBA00022989"/>
    </source>
</evidence>
<organism evidence="14 15">
    <name type="scientific">Draconibacterium sediminis</name>
    <dbReference type="NCBI Taxonomy" id="1544798"/>
    <lineage>
        <taxon>Bacteria</taxon>
        <taxon>Pseudomonadati</taxon>
        <taxon>Bacteroidota</taxon>
        <taxon>Bacteroidia</taxon>
        <taxon>Marinilabiliales</taxon>
        <taxon>Prolixibacteraceae</taxon>
        <taxon>Draconibacterium</taxon>
    </lineage>
</organism>
<keyword evidence="15" id="KW-1185">Reference proteome</keyword>
<dbReference type="GO" id="GO:0046872">
    <property type="term" value="F:metal ion binding"/>
    <property type="evidence" value="ECO:0007669"/>
    <property type="project" value="UniProtKB-KW"/>
</dbReference>
<proteinExistence type="inferred from homology"/>
<evidence type="ECO:0000256" key="3">
    <source>
        <dbReference type="ARBA" id="ARBA00022448"/>
    </source>
</evidence>
<dbReference type="PIRSF" id="PIRSF006247">
    <property type="entry name" value="TrkH"/>
    <property type="match status" value="1"/>
</dbReference>
<keyword evidence="7 13" id="KW-0812">Transmembrane</keyword>
<comment type="similarity">
    <text evidence="2">Belongs to the TrkH potassium transport family.</text>
</comment>
<keyword evidence="9 13" id="KW-1133">Transmembrane helix</keyword>
<feature type="transmembrane region" description="Helical" evidence="13">
    <location>
        <begin position="74"/>
        <end position="96"/>
    </location>
</feature>
<feature type="transmembrane region" description="Helical" evidence="13">
    <location>
        <begin position="240"/>
        <end position="263"/>
    </location>
</feature>
<evidence type="ECO:0000256" key="4">
    <source>
        <dbReference type="ARBA" id="ARBA00022475"/>
    </source>
</evidence>
<keyword evidence="8 12" id="KW-0630">Potassium</keyword>
<evidence type="ECO:0000313" key="15">
    <source>
        <dbReference type="Proteomes" id="UP000032544"/>
    </source>
</evidence>
<feature type="binding site" evidence="12">
    <location>
        <position position="116"/>
    </location>
    <ligand>
        <name>K(+)</name>
        <dbReference type="ChEBI" id="CHEBI:29103"/>
    </ligand>
</feature>
<evidence type="ECO:0000256" key="13">
    <source>
        <dbReference type="SAM" id="Phobius"/>
    </source>
</evidence>
<comment type="caution">
    <text evidence="14">The sequence shown here is derived from an EMBL/GenBank/DDBJ whole genome shotgun (WGS) entry which is preliminary data.</text>
</comment>
<evidence type="ECO:0000256" key="1">
    <source>
        <dbReference type="ARBA" id="ARBA00004429"/>
    </source>
</evidence>
<evidence type="ECO:0000256" key="6">
    <source>
        <dbReference type="ARBA" id="ARBA00022538"/>
    </source>
</evidence>
<evidence type="ECO:0000256" key="5">
    <source>
        <dbReference type="ARBA" id="ARBA00022519"/>
    </source>
</evidence>
<feature type="transmembrane region" description="Helical" evidence="13">
    <location>
        <begin position="278"/>
        <end position="298"/>
    </location>
</feature>
<protein>
    <recommendedName>
        <fullName evidence="16">Potassium transporter</fullName>
    </recommendedName>
</protein>
<sequence length="488" mass="54797">MKHFKINIALILHIISIVITFESLFMLFALIVSFIYKESVFTDLSHTFLITFIFGVVLNLLTKKQRQVEPSLRESFIIVTLAWVVMALVGTLPYLLTGSIPTFTNAFFESISGFTTTGSSILSDIEALPKSVLFWRAETHWIGGMGIIVLVVAIMPFLKINGIYLFYSEVSSVATEKVSTRIRKVARRLWLIYMGLTFAETIILWIGGMSLFDAICHSFATIATGGFSTKNDSLASFSPFIQYTVTFFMLLSGINFVVHVFWLRGDFKTAFKNEELRLYLKIILVAGTIITLSLFFHHQDMGFEPAFRHAFFQVISIITATGFATADYLQWPLQSIGIIAILMLIGASSGSTGGGVKVIRHLVVFRHIRTLYKEYFASNTVVRVVHYNKNVVRPELINRVFTFVLFYYLILIIGTMIMMLWTNDLKTSFGAVATSMAGIGPGFGTVGPVSNFLHLPDGAKYFLTALMVIGRLEIYSVLVLFTPSFWLD</sequence>
<feature type="binding site" evidence="12">
    <location>
        <position position="225"/>
    </location>
    <ligand>
        <name>K(+)</name>
        <dbReference type="ChEBI" id="CHEBI:29103"/>
    </ligand>
</feature>
<keyword evidence="10" id="KW-0406">Ion transport</keyword>
<feature type="transmembrane region" description="Helical" evidence="13">
    <location>
        <begin position="427"/>
        <end position="449"/>
    </location>
</feature>
<comment type="subcellular location">
    <subcellularLocation>
        <location evidence="1">Cell inner membrane</location>
        <topology evidence="1">Multi-pass membrane protein</topology>
    </subcellularLocation>
</comment>
<dbReference type="OrthoDB" id="9810952at2"/>
<dbReference type="GO" id="GO:0015379">
    <property type="term" value="F:potassium:chloride symporter activity"/>
    <property type="evidence" value="ECO:0007669"/>
    <property type="project" value="InterPro"/>
</dbReference>
<name>A0A0D8J5M9_9BACT</name>
<feature type="transmembrane region" description="Helical" evidence="13">
    <location>
        <begin position="461"/>
        <end position="486"/>
    </location>
</feature>
<keyword evidence="5" id="KW-0997">Cell inner membrane</keyword>
<evidence type="ECO:0000256" key="2">
    <source>
        <dbReference type="ARBA" id="ARBA00009137"/>
    </source>
</evidence>